<dbReference type="GO" id="GO:0016747">
    <property type="term" value="F:acyltransferase activity, transferring groups other than amino-acyl groups"/>
    <property type="evidence" value="ECO:0007669"/>
    <property type="project" value="InterPro"/>
</dbReference>
<keyword evidence="10" id="KW-1185">Reference proteome</keyword>
<accession>A0A8C4Q2C7</accession>
<dbReference type="CDD" id="cd00751">
    <property type="entry name" value="thiolase"/>
    <property type="match status" value="1"/>
</dbReference>
<dbReference type="PANTHER" id="PTHR18919">
    <property type="entry name" value="ACETYL-COA C-ACYLTRANSFERASE"/>
    <property type="match status" value="1"/>
</dbReference>
<dbReference type="GeneTree" id="ENSGT01030000234626"/>
<dbReference type="InterPro" id="IPR020616">
    <property type="entry name" value="Thiolase_N"/>
</dbReference>
<feature type="domain" description="Thiolase N-terminal" evidence="7">
    <location>
        <begin position="7"/>
        <end position="264"/>
    </location>
</feature>
<dbReference type="InterPro" id="IPR020617">
    <property type="entry name" value="Thiolase_C"/>
</dbReference>
<keyword evidence="4 6" id="KW-0012">Acyltransferase</keyword>
<evidence type="ECO:0000256" key="6">
    <source>
        <dbReference type="RuleBase" id="RU003557"/>
    </source>
</evidence>
<dbReference type="InterPro" id="IPR020610">
    <property type="entry name" value="Thiolase_AS"/>
</dbReference>
<dbReference type="InterPro" id="IPR016039">
    <property type="entry name" value="Thiolase-like"/>
</dbReference>
<dbReference type="PROSITE" id="PS00099">
    <property type="entry name" value="THIOLASE_3"/>
    <property type="match status" value="1"/>
</dbReference>
<reference evidence="9" key="2">
    <citation type="submission" date="2025-09" db="UniProtKB">
        <authorList>
            <consortium name="Ensembl"/>
        </authorList>
    </citation>
    <scope>IDENTIFICATION</scope>
</reference>
<feature type="domain" description="Thiolase C-terminal" evidence="8">
    <location>
        <begin position="274"/>
        <end position="394"/>
    </location>
</feature>
<dbReference type="InterPro" id="IPR002155">
    <property type="entry name" value="Thiolase"/>
</dbReference>
<dbReference type="OMA" id="ICPSIAI"/>
<dbReference type="Pfam" id="PF00108">
    <property type="entry name" value="Thiolase_N"/>
    <property type="match status" value="1"/>
</dbReference>
<comment type="pathway">
    <text evidence="1">Lipid metabolism.</text>
</comment>
<dbReference type="PROSITE" id="PS00737">
    <property type="entry name" value="THIOLASE_2"/>
    <property type="match status" value="1"/>
</dbReference>
<sequence length="398" mass="41431">MMGSEAVIVSAVRTAVGALNGTLAQLPAHDLGAAVCNEALRRAEVAPEDVDELIMGQVLTAGQGQNPARQAAVKAGLPYAVPAWGCQMLCASGLKSVCLGARAIRAAEACVVLAGGQENMSLAPHAVHMRAGTKMGNCTLLDTAITDGLTDAFHKYLMGITAENVAQRWSVSREDQDAFALCSQQRAEAAQNGGFFTREIVPVTVPQRKGTMQVIVDEFPRHGCTMEKLSALSACFLKDGTGTVTAGNSSGVNDGAAAVLLMSAKEAGRRNIFPLARVVSWAQAGVNPDIMGTGPIPAVRKAVAIAGWTIEQVDLFEINEAFAAQTVAVIRELGIHHDKVNIQGGAIALGHPIGASGCRILVTLLHALRRIDGRRGVAALCIGGGMGLAMCVERDHAS</sequence>
<comment type="similarity">
    <text evidence="2 6">Belongs to the thiolase-like superfamily. Thiolase family.</text>
</comment>
<evidence type="ECO:0000259" key="7">
    <source>
        <dbReference type="Pfam" id="PF00108"/>
    </source>
</evidence>
<keyword evidence="3 6" id="KW-0808">Transferase</keyword>
<evidence type="ECO:0000313" key="10">
    <source>
        <dbReference type="Proteomes" id="UP000694388"/>
    </source>
</evidence>
<reference evidence="9" key="1">
    <citation type="submission" date="2025-08" db="UniProtKB">
        <authorList>
            <consortium name="Ensembl"/>
        </authorList>
    </citation>
    <scope>IDENTIFICATION</scope>
</reference>
<dbReference type="PIRSF" id="PIRSF000429">
    <property type="entry name" value="Ac-CoA_Ac_transf"/>
    <property type="match status" value="1"/>
</dbReference>
<feature type="active site" description="Proton acceptor" evidence="5">
    <location>
        <position position="351"/>
    </location>
</feature>
<evidence type="ECO:0000256" key="1">
    <source>
        <dbReference type="ARBA" id="ARBA00005189"/>
    </source>
</evidence>
<evidence type="ECO:0000256" key="2">
    <source>
        <dbReference type="ARBA" id="ARBA00010982"/>
    </source>
</evidence>
<evidence type="ECO:0000256" key="5">
    <source>
        <dbReference type="PIRSR" id="PIRSR000429-1"/>
    </source>
</evidence>
<dbReference type="FunFam" id="3.40.47.10:FF:000010">
    <property type="entry name" value="Acetyl-CoA acetyltransferase (Thiolase)"/>
    <property type="match status" value="1"/>
</dbReference>
<organism evidence="9 10">
    <name type="scientific">Eptatretus burgeri</name>
    <name type="common">Inshore hagfish</name>
    <dbReference type="NCBI Taxonomy" id="7764"/>
    <lineage>
        <taxon>Eukaryota</taxon>
        <taxon>Metazoa</taxon>
        <taxon>Chordata</taxon>
        <taxon>Craniata</taxon>
        <taxon>Vertebrata</taxon>
        <taxon>Cyclostomata</taxon>
        <taxon>Myxini</taxon>
        <taxon>Myxiniformes</taxon>
        <taxon>Myxinidae</taxon>
        <taxon>Eptatretinae</taxon>
        <taxon>Eptatretus</taxon>
    </lineage>
</organism>
<evidence type="ECO:0000313" key="9">
    <source>
        <dbReference type="Ensembl" id="ENSEBUP00000008855.1"/>
    </source>
</evidence>
<dbReference type="AlphaFoldDB" id="A0A8C4Q2C7"/>
<dbReference type="Pfam" id="PF02803">
    <property type="entry name" value="Thiolase_C"/>
    <property type="match status" value="1"/>
</dbReference>
<name>A0A8C4Q2C7_EPTBU</name>
<evidence type="ECO:0000259" key="8">
    <source>
        <dbReference type="Pfam" id="PF02803"/>
    </source>
</evidence>
<evidence type="ECO:0000256" key="3">
    <source>
        <dbReference type="ARBA" id="ARBA00022679"/>
    </source>
</evidence>
<evidence type="ECO:0000256" key="4">
    <source>
        <dbReference type="ARBA" id="ARBA00023315"/>
    </source>
</evidence>
<dbReference type="NCBIfam" id="TIGR01930">
    <property type="entry name" value="AcCoA-C-Actrans"/>
    <property type="match status" value="1"/>
</dbReference>
<dbReference type="Proteomes" id="UP000694388">
    <property type="component" value="Unplaced"/>
</dbReference>
<dbReference type="InterPro" id="IPR020613">
    <property type="entry name" value="Thiolase_CS"/>
</dbReference>
<dbReference type="Ensembl" id="ENSEBUT00000009368.1">
    <property type="protein sequence ID" value="ENSEBUP00000008855.1"/>
    <property type="gene ID" value="ENSEBUG00000005716.1"/>
</dbReference>
<protein>
    <submittedName>
        <fullName evidence="9">Acetyl-CoA acetyltransferase 2</fullName>
    </submittedName>
</protein>
<dbReference type="PANTHER" id="PTHR18919:SF107">
    <property type="entry name" value="ACETYL-COA ACETYLTRANSFERASE, CYTOSOLIC"/>
    <property type="match status" value="1"/>
</dbReference>
<dbReference type="SUPFAM" id="SSF53901">
    <property type="entry name" value="Thiolase-like"/>
    <property type="match status" value="2"/>
</dbReference>
<feature type="active site" description="Acyl-thioester intermediate" evidence="5">
    <location>
        <position position="90"/>
    </location>
</feature>
<proteinExistence type="inferred from homology"/>
<dbReference type="Gene3D" id="3.40.47.10">
    <property type="match status" value="2"/>
</dbReference>
<feature type="active site" description="Proton acceptor" evidence="5">
    <location>
        <position position="381"/>
    </location>
</feature>